<evidence type="ECO:0000256" key="1">
    <source>
        <dbReference type="ARBA" id="ARBA00023125"/>
    </source>
</evidence>
<dbReference type="EMBL" id="BAABHK010000007">
    <property type="protein sequence ID" value="GAA4629896.1"/>
    <property type="molecule type" value="Genomic_DNA"/>
</dbReference>
<dbReference type="CDD" id="cd06170">
    <property type="entry name" value="LuxR_C_like"/>
    <property type="match status" value="1"/>
</dbReference>
<dbReference type="InterPro" id="IPR000792">
    <property type="entry name" value="Tscrpt_reg_LuxR_C"/>
</dbReference>
<protein>
    <submittedName>
        <fullName evidence="4">LuxR C-terminal-related transcriptional regulator</fullName>
    </submittedName>
</protein>
<evidence type="ECO:0000259" key="3">
    <source>
        <dbReference type="PROSITE" id="PS50043"/>
    </source>
</evidence>
<dbReference type="SUPFAM" id="SSF46894">
    <property type="entry name" value="C-terminal effector domain of the bipartite response regulators"/>
    <property type="match status" value="1"/>
</dbReference>
<dbReference type="Gene3D" id="1.25.40.10">
    <property type="entry name" value="Tetratricopeptide repeat domain"/>
    <property type="match status" value="2"/>
</dbReference>
<dbReference type="PRINTS" id="PR00038">
    <property type="entry name" value="HTHLUXR"/>
</dbReference>
<dbReference type="Pfam" id="PF00196">
    <property type="entry name" value="GerE"/>
    <property type="match status" value="1"/>
</dbReference>
<dbReference type="PROSITE" id="PS50043">
    <property type="entry name" value="HTH_LUXR_2"/>
    <property type="match status" value="1"/>
</dbReference>
<dbReference type="InterPro" id="IPR011990">
    <property type="entry name" value="TPR-like_helical_dom_sf"/>
</dbReference>
<dbReference type="Proteomes" id="UP001501442">
    <property type="component" value="Unassembled WGS sequence"/>
</dbReference>
<evidence type="ECO:0000313" key="5">
    <source>
        <dbReference type="Proteomes" id="UP001501442"/>
    </source>
</evidence>
<dbReference type="SMART" id="SM00028">
    <property type="entry name" value="TPR"/>
    <property type="match status" value="3"/>
</dbReference>
<dbReference type="SUPFAM" id="SSF48452">
    <property type="entry name" value="TPR-like"/>
    <property type="match status" value="2"/>
</dbReference>
<sequence>METTDALDAARSAFGQRAWLDAWSGFRKARESGPMPADDHDALAQAAWRVGEIDESLAAFTDAYRLYQREARPRPAAMAAVLLAVHHLEWGDGAIGSGWMSRAHRLLRDEADCVEQGYPIYFDIASALTRGANDEAADHARRMQTIGRRYGDACLLAAGLLGEGRALVGLGRAGDGLPLLDEAMLTAFSDGLHPIWSGAVFCNLMDVCHELGDLTRAAEWARTATRWSDVVPATVPYRGAWRVHRARVLRMRGAWGPAGRVAEHAAGDPAHVRVCVLAEALYEAGEARRLRGDATAAEDFFRRAHQLGRDPQPGLALLRLDQGRMDAAAASIRAALVAESGNALARARLHPAQVEIALAAGDPGTARASAAELEATAATYGSSGLRAEAAQALGAVLLADGKADDALAVLRTARRMWQELDAPYAVARTRLLLAEVYLALGDEDAAHLESEAAHDRLRGLGAPPHDRGTAPLRDGPGRRAPLPDGLTEREAEVLRNVAAGDSNRQVATALRLSEKTVARHLSNIFAKLGLSSRTAAAAYAFEHGLAAPPRG</sequence>
<dbReference type="InterPro" id="IPR019734">
    <property type="entry name" value="TPR_rpt"/>
</dbReference>
<evidence type="ECO:0000256" key="2">
    <source>
        <dbReference type="SAM" id="MobiDB-lite"/>
    </source>
</evidence>
<dbReference type="InterPro" id="IPR039420">
    <property type="entry name" value="WalR-like"/>
</dbReference>
<evidence type="ECO:0000313" key="4">
    <source>
        <dbReference type="EMBL" id="GAA4629896.1"/>
    </source>
</evidence>
<dbReference type="PANTHER" id="PTHR43214">
    <property type="entry name" value="TWO-COMPONENT RESPONSE REGULATOR"/>
    <property type="match status" value="1"/>
</dbReference>
<dbReference type="PROSITE" id="PS00622">
    <property type="entry name" value="HTH_LUXR_1"/>
    <property type="match status" value="1"/>
</dbReference>
<dbReference type="RefSeq" id="WP_345433710.1">
    <property type="nucleotide sequence ID" value="NZ_BAABHK010000007.1"/>
</dbReference>
<keyword evidence="1" id="KW-0238">DNA-binding</keyword>
<feature type="domain" description="HTH luxR-type" evidence="3">
    <location>
        <begin position="479"/>
        <end position="544"/>
    </location>
</feature>
<reference evidence="5" key="1">
    <citation type="journal article" date="2019" name="Int. J. Syst. Evol. Microbiol.">
        <title>The Global Catalogue of Microorganisms (GCM) 10K type strain sequencing project: providing services to taxonomists for standard genome sequencing and annotation.</title>
        <authorList>
            <consortium name="The Broad Institute Genomics Platform"/>
            <consortium name="The Broad Institute Genome Sequencing Center for Infectious Disease"/>
            <person name="Wu L."/>
            <person name="Ma J."/>
        </authorList>
    </citation>
    <scope>NUCLEOTIDE SEQUENCE [LARGE SCALE GENOMIC DNA]</scope>
    <source>
        <strain evidence="5">JCM 17939</strain>
    </source>
</reference>
<feature type="compositionally biased region" description="Basic and acidic residues" evidence="2">
    <location>
        <begin position="457"/>
        <end position="468"/>
    </location>
</feature>
<dbReference type="InterPro" id="IPR036388">
    <property type="entry name" value="WH-like_DNA-bd_sf"/>
</dbReference>
<organism evidence="4 5">
    <name type="scientific">Actinoallomurus vinaceus</name>
    <dbReference type="NCBI Taxonomy" id="1080074"/>
    <lineage>
        <taxon>Bacteria</taxon>
        <taxon>Bacillati</taxon>
        <taxon>Actinomycetota</taxon>
        <taxon>Actinomycetes</taxon>
        <taxon>Streptosporangiales</taxon>
        <taxon>Thermomonosporaceae</taxon>
        <taxon>Actinoallomurus</taxon>
    </lineage>
</organism>
<accession>A0ABP8UIM7</accession>
<name>A0ABP8UIM7_9ACTN</name>
<keyword evidence="5" id="KW-1185">Reference proteome</keyword>
<dbReference type="SMART" id="SM00421">
    <property type="entry name" value="HTH_LUXR"/>
    <property type="match status" value="1"/>
</dbReference>
<comment type="caution">
    <text evidence="4">The sequence shown here is derived from an EMBL/GenBank/DDBJ whole genome shotgun (WGS) entry which is preliminary data.</text>
</comment>
<dbReference type="InterPro" id="IPR016032">
    <property type="entry name" value="Sig_transdc_resp-reg_C-effctor"/>
</dbReference>
<proteinExistence type="predicted"/>
<gene>
    <name evidence="4" type="ORF">GCM10023196_053090</name>
</gene>
<feature type="region of interest" description="Disordered" evidence="2">
    <location>
        <begin position="457"/>
        <end position="484"/>
    </location>
</feature>
<dbReference type="Gene3D" id="1.10.10.10">
    <property type="entry name" value="Winged helix-like DNA-binding domain superfamily/Winged helix DNA-binding domain"/>
    <property type="match status" value="1"/>
</dbReference>